<evidence type="ECO:0000259" key="21">
    <source>
        <dbReference type="PROSITE" id="PS51072"/>
    </source>
</evidence>
<evidence type="ECO:0000256" key="9">
    <source>
        <dbReference type="ARBA" id="ARBA00023329"/>
    </source>
</evidence>
<dbReference type="InterPro" id="IPR001392">
    <property type="entry name" value="Clathrin_mu"/>
</dbReference>
<dbReference type="PROSITE" id="PS00991">
    <property type="entry name" value="CLAT_ADAPTOR_M_2"/>
    <property type="match status" value="1"/>
</dbReference>
<accession>A0AA41SJY3</accession>
<evidence type="ECO:0000256" key="11">
    <source>
        <dbReference type="ARBA" id="ARBA00066018"/>
    </source>
</evidence>
<dbReference type="SUPFAM" id="SSF64356">
    <property type="entry name" value="SNARE-like"/>
    <property type="match status" value="2"/>
</dbReference>
<dbReference type="PROSITE" id="PS00990">
    <property type="entry name" value="CLAT_ADAPTOR_M_1"/>
    <property type="match status" value="1"/>
</dbReference>
<dbReference type="InterPro" id="IPR028565">
    <property type="entry name" value="MHD"/>
</dbReference>
<evidence type="ECO:0000313" key="22">
    <source>
        <dbReference type="EMBL" id="MBZ3869068.1"/>
    </source>
</evidence>
<organism evidence="22 23">
    <name type="scientific">Sciurus carolinensis</name>
    <name type="common">Eastern gray squirrel</name>
    <dbReference type="NCBI Taxonomy" id="30640"/>
    <lineage>
        <taxon>Eukaryota</taxon>
        <taxon>Metazoa</taxon>
        <taxon>Chordata</taxon>
        <taxon>Craniata</taxon>
        <taxon>Vertebrata</taxon>
        <taxon>Euteleostomi</taxon>
        <taxon>Mammalia</taxon>
        <taxon>Eutheria</taxon>
        <taxon>Euarchontoglires</taxon>
        <taxon>Glires</taxon>
        <taxon>Rodentia</taxon>
        <taxon>Sciuromorpha</taxon>
        <taxon>Sciuridae</taxon>
        <taxon>Sciurinae</taxon>
        <taxon>Sciurini</taxon>
        <taxon>Sciurus</taxon>
    </lineage>
</organism>
<comment type="subcellular location">
    <subcellularLocation>
        <location evidence="1">Cytoplasmic vesicle</location>
        <location evidence="1">Clathrin-coated vesicle membrane</location>
        <topology evidence="1">Peripheral membrane protein</topology>
        <orientation evidence="1">Cytoplasmic side</orientation>
    </subcellularLocation>
    <subcellularLocation>
        <location evidence="2">Golgi apparatus</location>
    </subcellularLocation>
</comment>
<evidence type="ECO:0000256" key="7">
    <source>
        <dbReference type="ARBA" id="ARBA00023034"/>
    </source>
</evidence>
<evidence type="ECO:0000256" key="16">
    <source>
        <dbReference type="ARBA" id="ARBA00081519"/>
    </source>
</evidence>
<evidence type="ECO:0000256" key="14">
    <source>
        <dbReference type="ARBA" id="ARBA00076568"/>
    </source>
</evidence>
<evidence type="ECO:0000256" key="19">
    <source>
        <dbReference type="ARBA" id="ARBA00083054"/>
    </source>
</evidence>
<evidence type="ECO:0000256" key="17">
    <source>
        <dbReference type="ARBA" id="ARBA00082577"/>
    </source>
</evidence>
<dbReference type="GO" id="GO:0030131">
    <property type="term" value="C:clathrin adaptor complex"/>
    <property type="evidence" value="ECO:0007669"/>
    <property type="project" value="UniProtKB-UniRule"/>
</dbReference>
<name>A0AA41SJY3_SCICA</name>
<gene>
    <name evidence="22" type="ORF">SUZIE_101090</name>
</gene>
<keyword evidence="4 20" id="KW-0813">Transport</keyword>
<evidence type="ECO:0000256" key="20">
    <source>
        <dbReference type="PIRNR" id="PIRNR005992"/>
    </source>
</evidence>
<evidence type="ECO:0000256" key="10">
    <source>
        <dbReference type="ARBA" id="ARBA00057121"/>
    </source>
</evidence>
<dbReference type="CDD" id="cd09259">
    <property type="entry name" value="AP-1_Mu1B_Cterm"/>
    <property type="match status" value="1"/>
</dbReference>
<comment type="similarity">
    <text evidence="3 20">Belongs to the adaptor complexes medium subunit family.</text>
</comment>
<dbReference type="Proteomes" id="UP001166674">
    <property type="component" value="Unassembled WGS sequence"/>
</dbReference>
<reference evidence="22" key="1">
    <citation type="submission" date="2020-03" db="EMBL/GenBank/DDBJ databases">
        <title>Studies in the Genomics of Life Span.</title>
        <authorList>
            <person name="Glass D."/>
        </authorList>
    </citation>
    <scope>NUCLEOTIDE SEQUENCE</scope>
    <source>
        <strain evidence="22">SUZIE</strain>
        <tissue evidence="22">Muscle</tissue>
    </source>
</reference>
<dbReference type="InterPro" id="IPR036168">
    <property type="entry name" value="AP2_Mu_C_sf"/>
</dbReference>
<dbReference type="FunFam" id="2.60.40.1170:FF:000002">
    <property type="entry name" value="AP-1 complex subunit mu-1 isoform 1"/>
    <property type="match status" value="1"/>
</dbReference>
<keyword evidence="9" id="KW-0968">Cytoplasmic vesicle</keyword>
<evidence type="ECO:0000256" key="8">
    <source>
        <dbReference type="ARBA" id="ARBA00023136"/>
    </source>
</evidence>
<comment type="function">
    <text evidence="10">Subunit of clathrin-associated adaptor protein complex 1 that plays a role in protein sorting in the trans-Golgi network (TGN) and endosomes. The AP complexes mediate the recruitment of clathrin to membranes and the recognition of sorting signals within the cytosolic tails of transmembrane cargo molecules.</text>
</comment>
<dbReference type="FunFam" id="2.60.40.1170:FF:000046">
    <property type="entry name" value="AP-1 complex subunit mu-2"/>
    <property type="match status" value="1"/>
</dbReference>
<evidence type="ECO:0000256" key="1">
    <source>
        <dbReference type="ARBA" id="ARBA00004145"/>
    </source>
</evidence>
<dbReference type="PIRSF" id="PIRSF005992">
    <property type="entry name" value="Clathrin_mu"/>
    <property type="match status" value="1"/>
</dbReference>
<dbReference type="GO" id="GO:0006886">
    <property type="term" value="P:intracellular protein transport"/>
    <property type="evidence" value="ECO:0007669"/>
    <property type="project" value="UniProtKB-UniRule"/>
</dbReference>
<evidence type="ECO:0000313" key="23">
    <source>
        <dbReference type="Proteomes" id="UP001166674"/>
    </source>
</evidence>
<dbReference type="GO" id="GO:0030665">
    <property type="term" value="C:clathrin-coated vesicle membrane"/>
    <property type="evidence" value="ECO:0007669"/>
    <property type="project" value="UniProtKB-SubCell"/>
</dbReference>
<dbReference type="InterPro" id="IPR050431">
    <property type="entry name" value="Adaptor_comp_med_subunit"/>
</dbReference>
<sequence length="446" mass="50656">MSASAVFILDVKGKPLISRNYKGDVAMSEIDHFMPLLMQREEEGALAPLLSHGRVHFLWIKHSNLYLVATTLKNANASMVYSFLYKTVELSDRRHSDGHSLIYVGICLPPPQVFCEYFKELEEESIRDNFVIVYELLDELMDFGFPQTTDSKILQEYITQQGNKLETGKSRVPPTVTNAVSWRSEGIKYKKNEVFIDVIESVNLLVNANGSVLLSEIVGTIKLKVFLSGMPELRLGLNDRVLFELTGRSKNKSVELEDVKFHQCVRLSRFDNDRTISFIPPDGDFELMSYRLSTQVKPLIWIESVIEKFSHSRVEIMVKAKGQFKKQSVANGVEISVPVPSDADSPRFKTSVGSAKYVPEKNVVIWSIKSFPGGKEYLMRAHFGLPSVEKEEVDGRPPIGVKFEIPYFTVSGIQVRYMKIIEKSGYQALPWVRYITQSGDYQLRTS</sequence>
<dbReference type="SUPFAM" id="SSF49447">
    <property type="entry name" value="Second domain of Mu2 adaptin subunit (ap50) of ap2 adaptor"/>
    <property type="match status" value="1"/>
</dbReference>
<comment type="caution">
    <text evidence="22">The sequence shown here is derived from an EMBL/GenBank/DDBJ whole genome shotgun (WGS) entry which is preliminary data.</text>
</comment>
<evidence type="ECO:0000256" key="3">
    <source>
        <dbReference type="ARBA" id="ARBA00005324"/>
    </source>
</evidence>
<evidence type="ECO:0000256" key="15">
    <source>
        <dbReference type="ARBA" id="ARBA00077277"/>
    </source>
</evidence>
<evidence type="ECO:0000256" key="2">
    <source>
        <dbReference type="ARBA" id="ARBA00004555"/>
    </source>
</evidence>
<keyword evidence="7" id="KW-0333">Golgi apparatus</keyword>
<dbReference type="InterPro" id="IPR011012">
    <property type="entry name" value="Longin-like_dom_sf"/>
</dbReference>
<dbReference type="GO" id="GO:0005802">
    <property type="term" value="C:trans-Golgi network"/>
    <property type="evidence" value="ECO:0007669"/>
    <property type="project" value="UniProtKB-ARBA"/>
</dbReference>
<keyword evidence="6 20" id="KW-0653">Protein transport</keyword>
<evidence type="ECO:0000256" key="6">
    <source>
        <dbReference type="ARBA" id="ARBA00022927"/>
    </source>
</evidence>
<feature type="domain" description="MHD" evidence="21">
    <location>
        <begin position="191"/>
        <end position="444"/>
    </location>
</feature>
<keyword evidence="5" id="KW-0597">Phosphoprotein</keyword>
<evidence type="ECO:0000256" key="18">
    <source>
        <dbReference type="ARBA" id="ARBA00082855"/>
    </source>
</evidence>
<dbReference type="EMBL" id="JAATJV010132214">
    <property type="protein sequence ID" value="MBZ3869068.1"/>
    <property type="molecule type" value="Genomic_DNA"/>
</dbReference>
<dbReference type="PROSITE" id="PS51072">
    <property type="entry name" value="MHD"/>
    <property type="match status" value="1"/>
</dbReference>
<dbReference type="CDD" id="cd14835">
    <property type="entry name" value="AP1_Mu_N"/>
    <property type="match status" value="1"/>
</dbReference>
<evidence type="ECO:0000256" key="5">
    <source>
        <dbReference type="ARBA" id="ARBA00022553"/>
    </source>
</evidence>
<evidence type="ECO:0000256" key="4">
    <source>
        <dbReference type="ARBA" id="ARBA00022448"/>
    </source>
</evidence>
<keyword evidence="8" id="KW-0472">Membrane</keyword>
<dbReference type="PANTHER" id="PTHR10529">
    <property type="entry name" value="AP COMPLEX SUBUNIT MU"/>
    <property type="match status" value="1"/>
</dbReference>
<dbReference type="Gene3D" id="3.30.450.60">
    <property type="match status" value="1"/>
</dbReference>
<proteinExistence type="inferred from homology"/>
<comment type="subunit">
    <text evidence="11">Adaptor protein complex 1 (AP-1) is a heterotetramer composed of two large adaptins (gamma-type subunit AP1G1 and beta-type subunit AP1B1), a medium adaptin (mu-type subunit AP1M1 or AP1M2) and a small adaptin (sigma-type subunit AP1S1 or AP1S2 or AP1S3). Interacts with P2X4.</text>
</comment>
<keyword evidence="23" id="KW-1185">Reference proteome</keyword>
<dbReference type="PRINTS" id="PR00314">
    <property type="entry name" value="CLATHRINADPT"/>
</dbReference>
<dbReference type="Gene3D" id="2.60.40.1170">
    <property type="entry name" value="Mu homology domain, subdomain B"/>
    <property type="match status" value="2"/>
</dbReference>
<dbReference type="AlphaFoldDB" id="A0AA41SJY3"/>
<evidence type="ECO:0000256" key="13">
    <source>
        <dbReference type="ARBA" id="ARBA00075080"/>
    </source>
</evidence>
<dbReference type="InterPro" id="IPR018240">
    <property type="entry name" value="Clathrin_mu_CS"/>
</dbReference>
<protein>
    <recommendedName>
        <fullName evidence="12">AP-1 complex subunit mu-2</fullName>
    </recommendedName>
    <alternativeName>
        <fullName evidence="16">AP-mu chain family member mu1B</fullName>
    </alternativeName>
    <alternativeName>
        <fullName evidence="13">Adaptor protein complex AP-1 subunit mu-2</fullName>
    </alternativeName>
    <alternativeName>
        <fullName evidence="14">Adaptor-related protein complex 1 subunit mu-2</fullName>
    </alternativeName>
    <alternativeName>
        <fullName evidence="19">Clathrin assembly protein complex 1 mu-2 medium chain 2</fullName>
    </alternativeName>
    <alternativeName>
        <fullName evidence="17">Golgi adaptor HA1/AP1 adaptin mu-2 subunit</fullName>
    </alternativeName>
    <alternativeName>
        <fullName evidence="18">Mu-adaptin 2</fullName>
    </alternativeName>
    <alternativeName>
        <fullName evidence="15">Mu1B-adaptin</fullName>
    </alternativeName>
</protein>
<dbReference type="Pfam" id="PF00928">
    <property type="entry name" value="Adap_comp_sub"/>
    <property type="match status" value="1"/>
</dbReference>
<evidence type="ECO:0000256" key="12">
    <source>
        <dbReference type="ARBA" id="ARBA00070940"/>
    </source>
</evidence>
<dbReference type="GO" id="GO:0016192">
    <property type="term" value="P:vesicle-mediated transport"/>
    <property type="evidence" value="ECO:0007669"/>
    <property type="project" value="InterPro"/>
</dbReference>